<dbReference type="STRING" id="1121256.SAMN02746089_00396"/>
<sequence>MKSLLKFINFKYDKKMENLIVLTLMGIILIIAGSFFVKGADSNKTTDNIKHIKATDIDTSYESALEKKLKDILSKVDGVRGVDVMVTLASDKSTLIPAVDNNESRRVTEEKDNQGGTRTITEYSNNKKTVTISTASGTQPLVLSETVPDVKGVLVVVDGNNDSDFLYKLSNMVQVALGIPAYKVMVVAGK</sequence>
<dbReference type="EMBL" id="FQVH01000002">
    <property type="protein sequence ID" value="SHE52459.1"/>
    <property type="molecule type" value="Genomic_DNA"/>
</dbReference>
<evidence type="ECO:0000313" key="3">
    <source>
        <dbReference type="Proteomes" id="UP000184088"/>
    </source>
</evidence>
<keyword evidence="1" id="KW-0812">Transmembrane</keyword>
<dbReference type="Proteomes" id="UP000184088">
    <property type="component" value="Unassembled WGS sequence"/>
</dbReference>
<gene>
    <name evidence="2" type="ORF">SAMN02746089_00396</name>
</gene>
<keyword evidence="1" id="KW-1133">Transmembrane helix</keyword>
<feature type="transmembrane region" description="Helical" evidence="1">
    <location>
        <begin position="20"/>
        <end position="37"/>
    </location>
</feature>
<dbReference type="OrthoDB" id="1634070at2"/>
<keyword evidence="3" id="KW-1185">Reference proteome</keyword>
<name>A0A1M4U6U2_9THEO</name>
<organism evidence="2 3">
    <name type="scientific">Caldanaerobius fijiensis DSM 17918</name>
    <dbReference type="NCBI Taxonomy" id="1121256"/>
    <lineage>
        <taxon>Bacteria</taxon>
        <taxon>Bacillati</taxon>
        <taxon>Bacillota</taxon>
        <taxon>Clostridia</taxon>
        <taxon>Thermoanaerobacterales</taxon>
        <taxon>Thermoanaerobacteraceae</taxon>
        <taxon>Caldanaerobius</taxon>
    </lineage>
</organism>
<evidence type="ECO:0000256" key="1">
    <source>
        <dbReference type="SAM" id="Phobius"/>
    </source>
</evidence>
<evidence type="ECO:0000313" key="2">
    <source>
        <dbReference type="EMBL" id="SHE52459.1"/>
    </source>
</evidence>
<dbReference type="RefSeq" id="WP_084110770.1">
    <property type="nucleotide sequence ID" value="NZ_FQVH01000002.1"/>
</dbReference>
<reference evidence="2 3" key="1">
    <citation type="submission" date="2016-11" db="EMBL/GenBank/DDBJ databases">
        <authorList>
            <person name="Jaros S."/>
            <person name="Januszkiewicz K."/>
            <person name="Wedrychowicz H."/>
        </authorList>
    </citation>
    <scope>NUCLEOTIDE SEQUENCE [LARGE SCALE GENOMIC DNA]</scope>
    <source>
        <strain evidence="2 3">DSM 17918</strain>
    </source>
</reference>
<accession>A0A1M4U6U2</accession>
<keyword evidence="1" id="KW-0472">Membrane</keyword>
<dbReference type="AlphaFoldDB" id="A0A1M4U6U2"/>
<protein>
    <submittedName>
        <fullName evidence="2">Stage III sporulation protein AG</fullName>
    </submittedName>
</protein>
<proteinExistence type="predicted"/>